<dbReference type="PANTHER" id="PTHR43384:SF14">
    <property type="entry name" value="ESX-1 SECRETION-ASSOCIATED PROTEIN ESPI"/>
    <property type="match status" value="1"/>
</dbReference>
<comment type="caution">
    <text evidence="1">The sequence shown here is derived from an EMBL/GenBank/DDBJ whole genome shotgun (WGS) entry which is preliminary data.</text>
</comment>
<evidence type="ECO:0000313" key="2">
    <source>
        <dbReference type="Proteomes" id="UP001501594"/>
    </source>
</evidence>
<evidence type="ECO:0000313" key="1">
    <source>
        <dbReference type="EMBL" id="GAA4264459.1"/>
    </source>
</evidence>
<dbReference type="EMBL" id="BAABAU010000001">
    <property type="protein sequence ID" value="GAA4264459.1"/>
    <property type="molecule type" value="Genomic_DNA"/>
</dbReference>
<keyword evidence="2" id="KW-1185">Reference proteome</keyword>
<dbReference type="InterPro" id="IPR027417">
    <property type="entry name" value="P-loop_NTPase"/>
</dbReference>
<reference evidence="2" key="1">
    <citation type="journal article" date="2019" name="Int. J. Syst. Evol. Microbiol.">
        <title>The Global Catalogue of Microorganisms (GCM) 10K type strain sequencing project: providing services to taxonomists for standard genome sequencing and annotation.</title>
        <authorList>
            <consortium name="The Broad Institute Genomics Platform"/>
            <consortium name="The Broad Institute Genome Sequencing Center for Infectious Disease"/>
            <person name="Wu L."/>
            <person name="Ma J."/>
        </authorList>
    </citation>
    <scope>NUCLEOTIDE SEQUENCE [LARGE SCALE GENOMIC DNA]</scope>
    <source>
        <strain evidence="2">JCM 17442</strain>
    </source>
</reference>
<gene>
    <name evidence="1" type="ORF">GCM10022256_00710</name>
</gene>
<evidence type="ECO:0008006" key="3">
    <source>
        <dbReference type="Google" id="ProtNLM"/>
    </source>
</evidence>
<organism evidence="1 2">
    <name type="scientific">Frondihabitans peucedani</name>
    <dbReference type="NCBI Taxonomy" id="598626"/>
    <lineage>
        <taxon>Bacteria</taxon>
        <taxon>Bacillati</taxon>
        <taxon>Actinomycetota</taxon>
        <taxon>Actinomycetes</taxon>
        <taxon>Micrococcales</taxon>
        <taxon>Microbacteriaceae</taxon>
        <taxon>Frondihabitans</taxon>
    </lineage>
</organism>
<dbReference type="RefSeq" id="WP_344793057.1">
    <property type="nucleotide sequence ID" value="NZ_BAABAU010000001.1"/>
</dbReference>
<proteinExistence type="predicted"/>
<dbReference type="SUPFAM" id="SSF52540">
    <property type="entry name" value="P-loop containing nucleoside triphosphate hydrolases"/>
    <property type="match status" value="1"/>
</dbReference>
<accession>A0ABP8DXM9</accession>
<dbReference type="Proteomes" id="UP001501594">
    <property type="component" value="Unassembled WGS sequence"/>
</dbReference>
<name>A0ABP8DXM9_9MICO</name>
<protein>
    <recommendedName>
        <fullName evidence="3">MinD-like ATPase involved in chromosome partitioning or flagellar assembly</fullName>
    </recommendedName>
</protein>
<dbReference type="Gene3D" id="3.40.50.300">
    <property type="entry name" value="P-loop containing nucleotide triphosphate hydrolases"/>
    <property type="match status" value="1"/>
</dbReference>
<dbReference type="PANTHER" id="PTHR43384">
    <property type="entry name" value="SEPTUM SITE-DETERMINING PROTEIN MIND HOMOLOG, CHLOROPLASTIC-RELATED"/>
    <property type="match status" value="1"/>
</dbReference>
<dbReference type="InterPro" id="IPR050625">
    <property type="entry name" value="ParA/MinD_ATPase"/>
</dbReference>
<sequence length="315" mass="32413">MSRILTALATAPTAVFSSTAARVRELEGADRVIRAPLSLSHRIAFAQLTGGTGASTVSAAVASLLAHRRPGPVLGVNASGGTRTLLWQVGATADDPLHTPVTTPDARRLRPTSFADASASLHRAASGLYTLDVRAPGSGIAATESDWATPVAPITRFFDAVCTDWGVRRPELDLGGVAAGSHAVCLVARGDRSSLEEAVAVADALRALENRPHVVVAAVDLGDTAGRAPEAVRWGAGSVIIRVPFDPARSSAAPVSSDRLSSRSRLALTRLAAELMPRVRSAAQSAPAAAGRTLDPTPVAAAVVSRSRARRGVDA</sequence>